<feature type="transmembrane region" description="Helical" evidence="1">
    <location>
        <begin position="237"/>
        <end position="254"/>
    </location>
</feature>
<protein>
    <submittedName>
        <fullName evidence="2">Acyltransferase</fullName>
    </submittedName>
</protein>
<feature type="transmembrane region" description="Helical" evidence="1">
    <location>
        <begin position="115"/>
        <end position="137"/>
    </location>
</feature>
<gene>
    <name evidence="2" type="ORF">CXK99_04015</name>
</gene>
<sequence>MERLTHIDALRGSAAILLIFQTLLVPLLAGSWVLRHVVDPGLVAQLWFLLACGFVVPASLHVSVDAERGFIIRRLLRLLPVYLLAVLLTAIVLPTSPAWLPGVTPATAGVAFETIGAYGALPPVLLFYALCLMLRLLGLLHSVSLRAGCAFVLLAAALLLALVQQLIGTALPVTLPLVLSLMFFASLWYDAQLESSSYARRRAREYARYTLRLYLLVMPVIFLAGWSAGATVGPRDLLSYALATVTLLLFTSRLPLRTPLLVWLGSLSYSLYLLLPAMHRLSELLTHSLGLTGSTASLAGTVLGLVLALGSALLCRHLLEQPLAHAGKRLTGQHELLPLVRLHSR</sequence>
<keyword evidence="1" id="KW-1133">Transmembrane helix</keyword>
<keyword evidence="2" id="KW-0808">Transferase</keyword>
<feature type="transmembrane region" description="Helical" evidence="1">
    <location>
        <begin position="173"/>
        <end position="191"/>
    </location>
</feature>
<evidence type="ECO:0000313" key="3">
    <source>
        <dbReference type="Proteomes" id="UP000236003"/>
    </source>
</evidence>
<reference evidence="2 3" key="1">
    <citation type="submission" date="2018-01" db="EMBL/GenBank/DDBJ databases">
        <title>Denitrification phenotypes of diverse strains of Pseudomonas stutzeri.</title>
        <authorList>
            <person name="Milligan D.A."/>
            <person name="Bergaust L."/>
            <person name="Bakken L.R."/>
            <person name="Frostegard A."/>
        </authorList>
    </citation>
    <scope>NUCLEOTIDE SEQUENCE [LARGE SCALE GENOMIC DNA]</scope>
    <source>
        <strain evidence="2 3">CCUG 44592</strain>
    </source>
</reference>
<evidence type="ECO:0000313" key="2">
    <source>
        <dbReference type="EMBL" id="PNF61094.1"/>
    </source>
</evidence>
<evidence type="ECO:0000256" key="1">
    <source>
        <dbReference type="SAM" id="Phobius"/>
    </source>
</evidence>
<organism evidence="2 3">
    <name type="scientific">Stutzerimonas stutzeri</name>
    <name type="common">Pseudomonas stutzeri</name>
    <dbReference type="NCBI Taxonomy" id="316"/>
    <lineage>
        <taxon>Bacteria</taxon>
        <taxon>Pseudomonadati</taxon>
        <taxon>Pseudomonadota</taxon>
        <taxon>Gammaproteobacteria</taxon>
        <taxon>Pseudomonadales</taxon>
        <taxon>Pseudomonadaceae</taxon>
        <taxon>Stutzerimonas</taxon>
    </lineage>
</organism>
<keyword evidence="2" id="KW-0012">Acyltransferase</keyword>
<dbReference type="RefSeq" id="WP_102819825.1">
    <property type="nucleotide sequence ID" value="NZ_JAMOHR010000002.1"/>
</dbReference>
<dbReference type="Proteomes" id="UP000236003">
    <property type="component" value="Unassembled WGS sequence"/>
</dbReference>
<feature type="transmembrane region" description="Helical" evidence="1">
    <location>
        <begin position="149"/>
        <end position="167"/>
    </location>
</feature>
<dbReference type="GO" id="GO:0016746">
    <property type="term" value="F:acyltransferase activity"/>
    <property type="evidence" value="ECO:0007669"/>
    <property type="project" value="UniProtKB-KW"/>
</dbReference>
<feature type="transmembrane region" description="Helical" evidence="1">
    <location>
        <begin position="46"/>
        <end position="64"/>
    </location>
</feature>
<accession>A0A2N8RJ17</accession>
<comment type="caution">
    <text evidence="2">The sequence shown here is derived from an EMBL/GenBank/DDBJ whole genome shotgun (WGS) entry which is preliminary data.</text>
</comment>
<feature type="transmembrane region" description="Helical" evidence="1">
    <location>
        <begin position="76"/>
        <end position="95"/>
    </location>
</feature>
<name>A0A2N8RJ17_STUST</name>
<proteinExistence type="predicted"/>
<feature type="transmembrane region" description="Helical" evidence="1">
    <location>
        <begin position="211"/>
        <end position="231"/>
    </location>
</feature>
<dbReference type="AlphaFoldDB" id="A0A2N8RJ17"/>
<feature type="transmembrane region" description="Helical" evidence="1">
    <location>
        <begin position="12"/>
        <end position="34"/>
    </location>
</feature>
<feature type="transmembrane region" description="Helical" evidence="1">
    <location>
        <begin position="298"/>
        <end position="319"/>
    </location>
</feature>
<keyword evidence="1" id="KW-0472">Membrane</keyword>
<dbReference type="EMBL" id="POUM01000002">
    <property type="protein sequence ID" value="PNF61094.1"/>
    <property type="molecule type" value="Genomic_DNA"/>
</dbReference>
<feature type="transmembrane region" description="Helical" evidence="1">
    <location>
        <begin position="261"/>
        <end position="278"/>
    </location>
</feature>
<keyword evidence="1" id="KW-0812">Transmembrane</keyword>